<name>A0ACC2P877_9HYME</name>
<proteinExistence type="predicted"/>
<evidence type="ECO:0000313" key="1">
    <source>
        <dbReference type="EMBL" id="KAJ8679641.1"/>
    </source>
</evidence>
<gene>
    <name evidence="1" type="ORF">QAD02_015428</name>
</gene>
<comment type="caution">
    <text evidence="1">The sequence shown here is derived from an EMBL/GenBank/DDBJ whole genome shotgun (WGS) entry which is preliminary data.</text>
</comment>
<dbReference type="EMBL" id="CM056742">
    <property type="protein sequence ID" value="KAJ8679641.1"/>
    <property type="molecule type" value="Genomic_DNA"/>
</dbReference>
<organism evidence="1 2">
    <name type="scientific">Eretmocerus hayati</name>
    <dbReference type="NCBI Taxonomy" id="131215"/>
    <lineage>
        <taxon>Eukaryota</taxon>
        <taxon>Metazoa</taxon>
        <taxon>Ecdysozoa</taxon>
        <taxon>Arthropoda</taxon>
        <taxon>Hexapoda</taxon>
        <taxon>Insecta</taxon>
        <taxon>Pterygota</taxon>
        <taxon>Neoptera</taxon>
        <taxon>Endopterygota</taxon>
        <taxon>Hymenoptera</taxon>
        <taxon>Apocrita</taxon>
        <taxon>Proctotrupomorpha</taxon>
        <taxon>Chalcidoidea</taxon>
        <taxon>Aphelinidae</taxon>
        <taxon>Aphelininae</taxon>
        <taxon>Eretmocerus</taxon>
    </lineage>
</organism>
<protein>
    <submittedName>
        <fullName evidence="1">Uncharacterized protein</fullName>
    </submittedName>
</protein>
<sequence>MKNFSCRVGKTPNQDQTLQSMNASILSVCSPKTRKPLSRHSTMPSAFLNASKINLRRIELETTNIDLELAYNDYVASFAELILEKEILKTSEVTLCDSITKLHEETKVLREQFQSLEKRLNDIKIMSSINDYQDLNKKKLTELSKIQKKYETTEILDKLSKTLNRFNVLCCEKVVLPSNSQEMDIFMSTLVQCLDALQAIRDPTKSEVLEFGASNYEHFIDMYRELLESKKIVEKQIRGIQVEVLKKCSHLLTRDKL</sequence>
<evidence type="ECO:0000313" key="2">
    <source>
        <dbReference type="Proteomes" id="UP001239111"/>
    </source>
</evidence>
<accession>A0ACC2P877</accession>
<reference evidence="1" key="1">
    <citation type="submission" date="2023-04" db="EMBL/GenBank/DDBJ databases">
        <title>A chromosome-level genome assembly of the parasitoid wasp Eretmocerus hayati.</title>
        <authorList>
            <person name="Zhong Y."/>
            <person name="Liu S."/>
            <person name="Liu Y."/>
        </authorList>
    </citation>
    <scope>NUCLEOTIDE SEQUENCE</scope>
    <source>
        <strain evidence="1">ZJU_SS_LIU_2023</strain>
    </source>
</reference>
<keyword evidence="2" id="KW-1185">Reference proteome</keyword>
<dbReference type="Proteomes" id="UP001239111">
    <property type="component" value="Chromosome 2"/>
</dbReference>